<keyword evidence="6 13" id="KW-0812">Transmembrane</keyword>
<evidence type="ECO:0000256" key="8">
    <source>
        <dbReference type="ARBA" id="ARBA00022989"/>
    </source>
</evidence>
<dbReference type="EMBL" id="FNAX01000037">
    <property type="protein sequence ID" value="SDG92961.1"/>
    <property type="molecule type" value="Genomic_DNA"/>
</dbReference>
<dbReference type="Proteomes" id="UP000198614">
    <property type="component" value="Unassembled WGS sequence"/>
</dbReference>
<evidence type="ECO:0000313" key="16">
    <source>
        <dbReference type="Proteomes" id="UP000198614"/>
    </source>
</evidence>
<keyword evidence="9 13" id="KW-0472">Membrane</keyword>
<dbReference type="OrthoDB" id="5244617at2"/>
<dbReference type="Proteomes" id="UP001432161">
    <property type="component" value="Chromosome"/>
</dbReference>
<comment type="similarity">
    <text evidence="3">Belongs to the cytochrome c oxidase bacterial subunit CtaF family.</text>
</comment>
<evidence type="ECO:0000256" key="3">
    <source>
        <dbReference type="ARBA" id="ARBA00006870"/>
    </source>
</evidence>
<reference evidence="14 16" key="1">
    <citation type="submission" date="2016-10" db="EMBL/GenBank/DDBJ databases">
        <authorList>
            <person name="de Groot N.N."/>
        </authorList>
    </citation>
    <scope>NUCLEOTIDE SEQUENCE [LARGE SCALE GENOMIC DNA]</scope>
    <source>
        <strain evidence="14 16">CGMCC 4.1859</strain>
    </source>
</reference>
<evidence type="ECO:0000256" key="4">
    <source>
        <dbReference type="ARBA" id="ARBA00012949"/>
    </source>
</evidence>
<evidence type="ECO:0000256" key="2">
    <source>
        <dbReference type="ARBA" id="ARBA00004651"/>
    </source>
</evidence>
<evidence type="ECO:0000256" key="6">
    <source>
        <dbReference type="ARBA" id="ARBA00022692"/>
    </source>
</evidence>
<dbReference type="Pfam" id="PF12270">
    <property type="entry name" value="Cyt_c_ox_IV"/>
    <property type="match status" value="1"/>
</dbReference>
<keyword evidence="8 13" id="KW-1133">Transmembrane helix</keyword>
<dbReference type="GO" id="GO:0004129">
    <property type="term" value="F:cytochrome-c oxidase activity"/>
    <property type="evidence" value="ECO:0007669"/>
    <property type="project" value="UniProtKB-EC"/>
</dbReference>
<evidence type="ECO:0000256" key="5">
    <source>
        <dbReference type="ARBA" id="ARBA00022475"/>
    </source>
</evidence>
<proteinExistence type="inferred from homology"/>
<reference evidence="15" key="2">
    <citation type="submission" date="2022-10" db="EMBL/GenBank/DDBJ databases">
        <title>The complete genomes of actinobacterial strains from the NBC collection.</title>
        <authorList>
            <person name="Joergensen T.S."/>
            <person name="Alvarez Arevalo M."/>
            <person name="Sterndorff E.B."/>
            <person name="Faurdal D."/>
            <person name="Vuksanovic O."/>
            <person name="Mourched A.-S."/>
            <person name="Charusanti P."/>
            <person name="Shaw S."/>
            <person name="Blin K."/>
            <person name="Weber T."/>
        </authorList>
    </citation>
    <scope>NUCLEOTIDE SEQUENCE</scope>
    <source>
        <strain evidence="15">NBC_00489</strain>
    </source>
</reference>
<evidence type="ECO:0000313" key="15">
    <source>
        <dbReference type="EMBL" id="WUR35993.1"/>
    </source>
</evidence>
<feature type="transmembrane region" description="Helical" evidence="13">
    <location>
        <begin position="103"/>
        <end position="125"/>
    </location>
</feature>
<evidence type="ECO:0000256" key="9">
    <source>
        <dbReference type="ARBA" id="ARBA00023136"/>
    </source>
</evidence>
<evidence type="ECO:0000256" key="7">
    <source>
        <dbReference type="ARBA" id="ARBA00022967"/>
    </source>
</evidence>
<name>A0A1G7Y911_9ACTN</name>
<evidence type="ECO:0000256" key="13">
    <source>
        <dbReference type="SAM" id="Phobius"/>
    </source>
</evidence>
<sequence>MKHESYLFAGVSLFFLVTAAAYGWFSREPAGTVALLVSCLMAGVIAFFSMVNYRRKGLRPEDRPDSEIRERAGAVGFFPPHSPYPVVTALGVTVLAVGVVYGAWLALIGLGVLGGGVFGLVFQYVERRGA</sequence>
<evidence type="ECO:0000256" key="11">
    <source>
        <dbReference type="ARBA" id="ARBA00031401"/>
    </source>
</evidence>
<gene>
    <name evidence="15" type="ORF">OHN36_01790</name>
    <name evidence="14" type="ORF">SAMN05216260_13726</name>
</gene>
<dbReference type="InterPro" id="IPR021050">
    <property type="entry name" value="Cyt_c_oxidase_su4_actinobac"/>
</dbReference>
<keyword evidence="17" id="KW-1185">Reference proteome</keyword>
<feature type="transmembrane region" description="Helical" evidence="13">
    <location>
        <begin position="31"/>
        <end position="53"/>
    </location>
</feature>
<evidence type="ECO:0000256" key="1">
    <source>
        <dbReference type="ARBA" id="ARBA00002536"/>
    </source>
</evidence>
<evidence type="ECO:0000313" key="17">
    <source>
        <dbReference type="Proteomes" id="UP001432161"/>
    </source>
</evidence>
<comment type="function">
    <text evidence="1">Part of cytochrome c oxidase, its function is unknown.</text>
</comment>
<keyword evidence="7" id="KW-1278">Translocase</keyword>
<dbReference type="AlphaFoldDB" id="A0A1G7Y911"/>
<organism evidence="14 16">
    <name type="scientific">Streptomyces griseoaurantiacus</name>
    <dbReference type="NCBI Taxonomy" id="68213"/>
    <lineage>
        <taxon>Bacteria</taxon>
        <taxon>Bacillati</taxon>
        <taxon>Actinomycetota</taxon>
        <taxon>Actinomycetes</taxon>
        <taxon>Kitasatosporales</taxon>
        <taxon>Streptomycetaceae</taxon>
        <taxon>Streptomyces</taxon>
        <taxon>Streptomyces aurantiacus group</taxon>
    </lineage>
</organism>
<dbReference type="GO" id="GO:0022900">
    <property type="term" value="P:electron transport chain"/>
    <property type="evidence" value="ECO:0007669"/>
    <property type="project" value="InterPro"/>
</dbReference>
<feature type="transmembrane region" description="Helical" evidence="13">
    <location>
        <begin position="7"/>
        <end position="25"/>
    </location>
</feature>
<dbReference type="EC" id="7.1.1.9" evidence="4"/>
<protein>
    <recommendedName>
        <fullName evidence="4">cytochrome-c oxidase</fullName>
        <ecNumber evidence="4">7.1.1.9</ecNumber>
    </recommendedName>
    <alternativeName>
        <fullName evidence="11">Cytochrome aa3 subunit 4</fullName>
    </alternativeName>
    <alternativeName>
        <fullName evidence="10">Cytochrome c oxidase polypeptide IV</fullName>
    </alternativeName>
</protein>
<dbReference type="PIRSF" id="PIRSF017385">
    <property type="entry name" value="CtaF"/>
    <property type="match status" value="1"/>
</dbReference>
<dbReference type="GO" id="GO:0005886">
    <property type="term" value="C:plasma membrane"/>
    <property type="evidence" value="ECO:0007669"/>
    <property type="project" value="UniProtKB-SubCell"/>
</dbReference>
<evidence type="ECO:0000313" key="14">
    <source>
        <dbReference type="EMBL" id="SDG92961.1"/>
    </source>
</evidence>
<comment type="catalytic activity">
    <reaction evidence="12">
        <text>4 Fe(II)-[cytochrome c] + O2 + 8 H(+)(in) = 4 Fe(III)-[cytochrome c] + 2 H2O + 4 H(+)(out)</text>
        <dbReference type="Rhea" id="RHEA:11436"/>
        <dbReference type="Rhea" id="RHEA-COMP:10350"/>
        <dbReference type="Rhea" id="RHEA-COMP:14399"/>
        <dbReference type="ChEBI" id="CHEBI:15377"/>
        <dbReference type="ChEBI" id="CHEBI:15378"/>
        <dbReference type="ChEBI" id="CHEBI:15379"/>
        <dbReference type="ChEBI" id="CHEBI:29033"/>
        <dbReference type="ChEBI" id="CHEBI:29034"/>
        <dbReference type="EC" id="7.1.1.9"/>
    </reaction>
</comment>
<evidence type="ECO:0000256" key="12">
    <source>
        <dbReference type="ARBA" id="ARBA00047816"/>
    </source>
</evidence>
<dbReference type="EMBL" id="CP108330">
    <property type="protein sequence ID" value="WUR35993.1"/>
    <property type="molecule type" value="Genomic_DNA"/>
</dbReference>
<accession>A0A1G7Y911</accession>
<comment type="subcellular location">
    <subcellularLocation>
        <location evidence="2">Cell membrane</location>
        <topology evidence="2">Multi-pass membrane protein</topology>
    </subcellularLocation>
</comment>
<keyword evidence="5" id="KW-1003">Cell membrane</keyword>
<feature type="transmembrane region" description="Helical" evidence="13">
    <location>
        <begin position="74"/>
        <end position="97"/>
    </location>
</feature>
<evidence type="ECO:0000256" key="10">
    <source>
        <dbReference type="ARBA" id="ARBA00031366"/>
    </source>
</evidence>